<accession>A0AAE4BL10</accession>
<evidence type="ECO:0000313" key="2">
    <source>
        <dbReference type="EMBL" id="MDR6216967.1"/>
    </source>
</evidence>
<dbReference type="EMBL" id="JAVDQK010000001">
    <property type="protein sequence ID" value="MDR6216967.1"/>
    <property type="molecule type" value="Genomic_DNA"/>
</dbReference>
<feature type="compositionally biased region" description="Basic and acidic residues" evidence="1">
    <location>
        <begin position="17"/>
        <end position="46"/>
    </location>
</feature>
<dbReference type="Proteomes" id="UP001185331">
    <property type="component" value="Unassembled WGS sequence"/>
</dbReference>
<evidence type="ECO:0000256" key="1">
    <source>
        <dbReference type="SAM" id="MobiDB-lite"/>
    </source>
</evidence>
<name>A0AAE4BL10_9DEIO</name>
<dbReference type="Gene3D" id="3.90.1150.200">
    <property type="match status" value="1"/>
</dbReference>
<sequence>MTSRSTRKAQPDDAFSAEERAAMKDRAREVRASRRARPAADGDAEVRARITELPEPEQTLARHLHDLIREEIPALTPRLWYGMPAYALEGKVVCFYQAAAKFKTRYGTLGFSDAARLDDGVMWPTAYALTSWTPESRAQVQNLILRAVRERQDG</sequence>
<dbReference type="SUPFAM" id="SSF159888">
    <property type="entry name" value="YdhG-like"/>
    <property type="match status" value="1"/>
</dbReference>
<dbReference type="AlphaFoldDB" id="A0AAE4BL10"/>
<feature type="region of interest" description="Disordered" evidence="1">
    <location>
        <begin position="1"/>
        <end position="46"/>
    </location>
</feature>
<protein>
    <submittedName>
        <fullName evidence="2">Uncharacterized protein YdhG (YjbR/CyaY superfamily)</fullName>
    </submittedName>
</protein>
<evidence type="ECO:0000313" key="3">
    <source>
        <dbReference type="Proteomes" id="UP001185331"/>
    </source>
</evidence>
<reference evidence="2" key="1">
    <citation type="submission" date="2023-07" db="EMBL/GenBank/DDBJ databases">
        <title>Sorghum-associated microbial communities from plants grown in Nebraska, USA.</title>
        <authorList>
            <person name="Schachtman D."/>
        </authorList>
    </citation>
    <scope>NUCLEOTIDE SEQUENCE</scope>
    <source>
        <strain evidence="2">BE330</strain>
    </source>
</reference>
<gene>
    <name evidence="2" type="ORF">J2Y00_000516</name>
</gene>
<comment type="caution">
    <text evidence="2">The sequence shown here is derived from an EMBL/GenBank/DDBJ whole genome shotgun (WGS) entry which is preliminary data.</text>
</comment>
<proteinExistence type="predicted"/>
<dbReference type="RefSeq" id="WP_188842325.1">
    <property type="nucleotide sequence ID" value="NZ_BMHJ01000003.1"/>
</dbReference>
<organism evidence="2 3">
    <name type="scientific">Deinococcus soli</name>
    <name type="common">ex Cha et al. 2016</name>
    <dbReference type="NCBI Taxonomy" id="1309411"/>
    <lineage>
        <taxon>Bacteria</taxon>
        <taxon>Thermotogati</taxon>
        <taxon>Deinococcota</taxon>
        <taxon>Deinococci</taxon>
        <taxon>Deinococcales</taxon>
        <taxon>Deinococcaceae</taxon>
        <taxon>Deinococcus</taxon>
    </lineage>
</organism>